<evidence type="ECO:0000313" key="8">
    <source>
        <dbReference type="Proteomes" id="UP001165090"/>
    </source>
</evidence>
<dbReference type="EMBL" id="BSDZ01000080">
    <property type="protein sequence ID" value="GLI69238.1"/>
    <property type="molecule type" value="Genomic_DNA"/>
</dbReference>
<evidence type="ECO:0000256" key="5">
    <source>
        <dbReference type="ARBA" id="ARBA00023136"/>
    </source>
</evidence>
<proteinExistence type="inferred from homology"/>
<name>A0ABQ5SIC8_9CHLO</name>
<dbReference type="PANTHER" id="PTHR12428">
    <property type="entry name" value="OXA1"/>
    <property type="match status" value="1"/>
</dbReference>
<dbReference type="InterPro" id="IPR001708">
    <property type="entry name" value="YidC/ALB3/OXA1/COX18"/>
</dbReference>
<protein>
    <submittedName>
        <fullName evidence="7">Uncharacterized protein</fullName>
    </submittedName>
</protein>
<accession>A0ABQ5SIC8</accession>
<keyword evidence="3" id="KW-0812">Transmembrane</keyword>
<organism evidence="7 8">
    <name type="scientific">Volvox africanus</name>
    <dbReference type="NCBI Taxonomy" id="51714"/>
    <lineage>
        <taxon>Eukaryota</taxon>
        <taxon>Viridiplantae</taxon>
        <taxon>Chlorophyta</taxon>
        <taxon>core chlorophytes</taxon>
        <taxon>Chlorophyceae</taxon>
        <taxon>CS clade</taxon>
        <taxon>Chlamydomonadales</taxon>
        <taxon>Volvocaceae</taxon>
        <taxon>Volvox</taxon>
    </lineage>
</organism>
<comment type="subcellular location">
    <subcellularLocation>
        <location evidence="1">Membrane</location>
        <topology evidence="1">Multi-pass membrane protein</topology>
    </subcellularLocation>
</comment>
<keyword evidence="8" id="KW-1185">Reference proteome</keyword>
<reference evidence="7 8" key="1">
    <citation type="journal article" date="2023" name="IScience">
        <title>Expanded male sex-determining region conserved during the evolution of homothallism in the green alga Volvox.</title>
        <authorList>
            <person name="Yamamoto K."/>
            <person name="Matsuzaki R."/>
            <person name="Mahakham W."/>
            <person name="Heman W."/>
            <person name="Sekimoto H."/>
            <person name="Kawachi M."/>
            <person name="Minakuchi Y."/>
            <person name="Toyoda A."/>
            <person name="Nozaki H."/>
        </authorList>
    </citation>
    <scope>NUCLEOTIDE SEQUENCE [LARGE SCALE GENOMIC DNA]</scope>
    <source>
        <strain evidence="7 8">NIES-4468</strain>
    </source>
</reference>
<sequence length="497" mass="51887">MAGLRSIGGLAHLARCPCAGPIQAASQAHEAHWAWWISPLHATGFPGAAAPQGARQGSTYAAVGCDSSPHLSSGCSFPDPIIAPTFSSYPTVDGCAQLLAASPKLADTAVAKESLMLLNNTCISAASPFEESLALVLSPTQLGVQLWESAHAVSGLPWWAAIPACTLAIRCTLLPLNLRAYAASANIALLQRAFGLSGAVAEAVAAAEQQARGQGQREKGKQQAGEEAGAGQRVVGEATAHQPHSRNSSRNGGSTGGWELGRMDLVRRVFQHLRAQQGAPSFGWYVGNVMVQVPLVVSLSLALRRMSDTLWPGFTAEGLLYFQDLTAPPVYLQTFSTPYGTAGAILPLAIVLLYVSAADRSAGGSSPGIHMALKLLALPLYCISLLQPHAVLVYWLAQAATQLGLYELTARLPALRRAGGVPELLVAGSRDHPGTSTGTGEQGQAQDAGALDELLFALSESYTKSGNTAAARICLEALLARRPGQEAATKRLKPVLS</sequence>
<evidence type="ECO:0000256" key="3">
    <source>
        <dbReference type="ARBA" id="ARBA00022692"/>
    </source>
</evidence>
<dbReference type="Proteomes" id="UP001165090">
    <property type="component" value="Unassembled WGS sequence"/>
</dbReference>
<gene>
    <name evidence="7" type="ORF">VaNZ11_013813</name>
</gene>
<evidence type="ECO:0000256" key="4">
    <source>
        <dbReference type="ARBA" id="ARBA00022989"/>
    </source>
</evidence>
<dbReference type="PANTHER" id="PTHR12428:SF14">
    <property type="entry name" value="ALBINO3-LIKE PROTEIN 1, CHLOROPLASTIC"/>
    <property type="match status" value="1"/>
</dbReference>
<evidence type="ECO:0000313" key="7">
    <source>
        <dbReference type="EMBL" id="GLI69238.1"/>
    </source>
</evidence>
<comment type="caution">
    <text evidence="7">The sequence shown here is derived from an EMBL/GenBank/DDBJ whole genome shotgun (WGS) entry which is preliminary data.</text>
</comment>
<keyword evidence="4" id="KW-1133">Transmembrane helix</keyword>
<feature type="compositionally biased region" description="Low complexity" evidence="6">
    <location>
        <begin position="222"/>
        <end position="232"/>
    </location>
</feature>
<comment type="similarity">
    <text evidence="2">Belongs to the OXA1/ALB3/YidC (TC 2.A.9.2) family.</text>
</comment>
<evidence type="ECO:0000256" key="6">
    <source>
        <dbReference type="SAM" id="MobiDB-lite"/>
    </source>
</evidence>
<evidence type="ECO:0000256" key="1">
    <source>
        <dbReference type="ARBA" id="ARBA00004141"/>
    </source>
</evidence>
<keyword evidence="5" id="KW-0472">Membrane</keyword>
<evidence type="ECO:0000256" key="2">
    <source>
        <dbReference type="ARBA" id="ARBA00010583"/>
    </source>
</evidence>
<feature type="region of interest" description="Disordered" evidence="6">
    <location>
        <begin position="211"/>
        <end position="256"/>
    </location>
</feature>